<evidence type="ECO:0000313" key="5">
    <source>
        <dbReference type="Proteomes" id="UP001156660"/>
    </source>
</evidence>
<reference evidence="2" key="1">
    <citation type="journal article" date="2014" name="Int. J. Syst. Evol. Microbiol.">
        <title>Complete genome of a new Firmicutes species belonging to the dominant human colonic microbiota ('Ruminococcus bicirculans') reveals two chromosomes and a selective capacity to utilize plant glucans.</title>
        <authorList>
            <consortium name="NISC Comparative Sequencing Program"/>
            <person name="Wegmann U."/>
            <person name="Louis P."/>
            <person name="Goesmann A."/>
            <person name="Henrissat B."/>
            <person name="Duncan S.H."/>
            <person name="Flint H.J."/>
        </authorList>
    </citation>
    <scope>NUCLEOTIDE SEQUENCE</scope>
    <source>
        <strain evidence="2">NBRC 105001</strain>
    </source>
</reference>
<dbReference type="Proteomes" id="UP001156660">
    <property type="component" value="Unassembled WGS sequence"/>
</dbReference>
<gene>
    <name evidence="3" type="ORF">BTO23_04490</name>
    <name evidence="2" type="ORF">GCM10007855_14360</name>
</gene>
<dbReference type="Pfam" id="PF13503">
    <property type="entry name" value="DUF4123"/>
    <property type="match status" value="1"/>
</dbReference>
<dbReference type="EMBL" id="BSOU01000003">
    <property type="protein sequence ID" value="GLR74562.1"/>
    <property type="molecule type" value="Genomic_DNA"/>
</dbReference>
<evidence type="ECO:0000313" key="2">
    <source>
        <dbReference type="EMBL" id="GLR74562.1"/>
    </source>
</evidence>
<comment type="caution">
    <text evidence="3">The sequence shown here is derived from an EMBL/GenBank/DDBJ whole genome shotgun (WGS) entry which is preliminary data.</text>
</comment>
<accession>A0A2S7XI12</accession>
<organism evidence="3 4">
    <name type="scientific">Aliivibrio sifiae</name>
    <dbReference type="NCBI Taxonomy" id="566293"/>
    <lineage>
        <taxon>Bacteria</taxon>
        <taxon>Pseudomonadati</taxon>
        <taxon>Pseudomonadota</taxon>
        <taxon>Gammaproteobacteria</taxon>
        <taxon>Vibrionales</taxon>
        <taxon>Vibrionaceae</taxon>
        <taxon>Aliivibrio</taxon>
    </lineage>
</organism>
<evidence type="ECO:0000259" key="1">
    <source>
        <dbReference type="Pfam" id="PF13503"/>
    </source>
</evidence>
<sequence length="197" mass="22431">MSTAQLNSEWRIDTVETPLLNSSENIYALIESELWPEWHAELSLYVEELNTFELFKATQFNAIKNGPIVIDLSHSQPLLNACVDKMSSAHCGALLYTESTTSSSELMYSLRNALVVKKGNGEVFLRYYDPRGLLPLVASMSDTDRRDYFGPVTKITWFNKSWLTVSVPVAITPPFSDYQWTMTEQHFASMQSISTQW</sequence>
<name>A0A2S7XI12_9GAMM</name>
<dbReference type="OrthoDB" id="5870823at2"/>
<dbReference type="EMBL" id="MSCP01000001">
    <property type="protein sequence ID" value="PQJ93357.1"/>
    <property type="molecule type" value="Genomic_DNA"/>
</dbReference>
<keyword evidence="5" id="KW-1185">Reference proteome</keyword>
<reference evidence="3 4" key="2">
    <citation type="submission" date="2016-12" db="EMBL/GenBank/DDBJ databases">
        <title>Diversity of luminous bacteria.</title>
        <authorList>
            <person name="Yoshizawa S."/>
            <person name="Kogure K."/>
        </authorList>
    </citation>
    <scope>NUCLEOTIDE SEQUENCE [LARGE SCALE GENOMIC DNA]</scope>
    <source>
        <strain evidence="3 4">NBRC 105001</strain>
    </source>
</reference>
<reference evidence="2" key="4">
    <citation type="submission" date="2023-01" db="EMBL/GenBank/DDBJ databases">
        <title>Draft genome sequence of Aliivibrio sifiae strain NBRC 105001.</title>
        <authorList>
            <person name="Sun Q."/>
            <person name="Mori K."/>
        </authorList>
    </citation>
    <scope>NUCLEOTIDE SEQUENCE</scope>
    <source>
        <strain evidence="2">NBRC 105001</strain>
    </source>
</reference>
<feature type="domain" description="DUF4123" evidence="1">
    <location>
        <begin position="26"/>
        <end position="146"/>
    </location>
</feature>
<evidence type="ECO:0000313" key="3">
    <source>
        <dbReference type="EMBL" id="PQJ93357.1"/>
    </source>
</evidence>
<protein>
    <recommendedName>
        <fullName evidence="1">DUF4123 domain-containing protein</fullName>
    </recommendedName>
</protein>
<reference evidence="5" key="3">
    <citation type="journal article" date="2019" name="Int. J. Syst. Evol. Microbiol.">
        <title>The Global Catalogue of Microorganisms (GCM) 10K type strain sequencing project: providing services to taxonomists for standard genome sequencing and annotation.</title>
        <authorList>
            <consortium name="The Broad Institute Genomics Platform"/>
            <consortium name="The Broad Institute Genome Sequencing Center for Infectious Disease"/>
            <person name="Wu L."/>
            <person name="Ma J."/>
        </authorList>
    </citation>
    <scope>NUCLEOTIDE SEQUENCE [LARGE SCALE GENOMIC DNA]</scope>
    <source>
        <strain evidence="5">NBRC 105001</strain>
    </source>
</reference>
<dbReference type="AlphaFoldDB" id="A0A2S7XI12"/>
<dbReference type="InterPro" id="IPR025391">
    <property type="entry name" value="DUF4123"/>
</dbReference>
<proteinExistence type="predicted"/>
<evidence type="ECO:0000313" key="4">
    <source>
        <dbReference type="Proteomes" id="UP000239273"/>
    </source>
</evidence>
<dbReference type="RefSeq" id="WP_105063050.1">
    <property type="nucleotide sequence ID" value="NZ_BSOU01000003.1"/>
</dbReference>
<dbReference type="Proteomes" id="UP000239273">
    <property type="component" value="Unassembled WGS sequence"/>
</dbReference>